<keyword evidence="15" id="KW-1185">Reference proteome</keyword>
<feature type="domain" description="Methyl-accepting transducer" evidence="12">
    <location>
        <begin position="439"/>
        <end position="661"/>
    </location>
</feature>
<keyword evidence="3" id="KW-0145">Chemotaxis</keyword>
<evidence type="ECO:0000256" key="7">
    <source>
        <dbReference type="ARBA" id="ARBA00023224"/>
    </source>
</evidence>
<dbReference type="RefSeq" id="WP_133613617.1">
    <property type="nucleotide sequence ID" value="NZ_SNYW01000008.1"/>
</dbReference>
<dbReference type="PANTHER" id="PTHR32089">
    <property type="entry name" value="METHYL-ACCEPTING CHEMOTAXIS PROTEIN MCPB"/>
    <property type="match status" value="1"/>
</dbReference>
<comment type="caution">
    <text evidence="14">The sequence shown here is derived from an EMBL/GenBank/DDBJ whole genome shotgun (WGS) entry which is preliminary data.</text>
</comment>
<keyword evidence="5 11" id="KW-1133">Transmembrane helix</keyword>
<evidence type="ECO:0000256" key="9">
    <source>
        <dbReference type="PROSITE-ProRule" id="PRU00284"/>
    </source>
</evidence>
<dbReference type="AlphaFoldDB" id="A0A4R6WMS7"/>
<accession>A0A4R6WMS7</accession>
<dbReference type="SUPFAM" id="SSF58104">
    <property type="entry name" value="Methyl-accepting chemotaxis protein (MCP) signaling domain"/>
    <property type="match status" value="1"/>
</dbReference>
<dbReference type="InterPro" id="IPR033479">
    <property type="entry name" value="dCache_1"/>
</dbReference>
<keyword evidence="4 11" id="KW-0812">Transmembrane</keyword>
<dbReference type="Proteomes" id="UP000295783">
    <property type="component" value="Unassembled WGS sequence"/>
</dbReference>
<dbReference type="SMART" id="SM00283">
    <property type="entry name" value="MA"/>
    <property type="match status" value="1"/>
</dbReference>
<evidence type="ECO:0000256" key="1">
    <source>
        <dbReference type="ARBA" id="ARBA00004651"/>
    </source>
</evidence>
<dbReference type="Pfam" id="PF00672">
    <property type="entry name" value="HAMP"/>
    <property type="match status" value="1"/>
</dbReference>
<dbReference type="GO" id="GO:0004888">
    <property type="term" value="F:transmembrane signaling receptor activity"/>
    <property type="evidence" value="ECO:0007669"/>
    <property type="project" value="InterPro"/>
</dbReference>
<evidence type="ECO:0000256" key="5">
    <source>
        <dbReference type="ARBA" id="ARBA00022989"/>
    </source>
</evidence>
<organism evidence="14 15">
    <name type="scientific">Dongia mobilis</name>
    <dbReference type="NCBI Taxonomy" id="578943"/>
    <lineage>
        <taxon>Bacteria</taxon>
        <taxon>Pseudomonadati</taxon>
        <taxon>Pseudomonadota</taxon>
        <taxon>Alphaproteobacteria</taxon>
        <taxon>Rhodospirillales</taxon>
        <taxon>Dongiaceae</taxon>
        <taxon>Dongia</taxon>
    </lineage>
</organism>
<dbReference type="PROSITE" id="PS50111">
    <property type="entry name" value="CHEMOTAXIS_TRANSDUC_2"/>
    <property type="match status" value="1"/>
</dbReference>
<protein>
    <submittedName>
        <fullName evidence="14">Methyl-accepting chemotaxis sensory transducer with Cache sensor</fullName>
    </submittedName>
</protein>
<evidence type="ECO:0000256" key="10">
    <source>
        <dbReference type="SAM" id="Coils"/>
    </source>
</evidence>
<dbReference type="CDD" id="cd12913">
    <property type="entry name" value="PDC1_MCP_like"/>
    <property type="match status" value="1"/>
</dbReference>
<proteinExistence type="inferred from homology"/>
<feature type="coiled-coil region" evidence="10">
    <location>
        <begin position="389"/>
        <end position="416"/>
    </location>
</feature>
<dbReference type="GO" id="GO:0007165">
    <property type="term" value="P:signal transduction"/>
    <property type="evidence" value="ECO:0007669"/>
    <property type="project" value="UniProtKB-KW"/>
</dbReference>
<name>A0A4R6WMS7_9PROT</name>
<reference evidence="14 15" key="1">
    <citation type="submission" date="2019-03" db="EMBL/GenBank/DDBJ databases">
        <title>Genomic Encyclopedia of Type Strains, Phase III (KMG-III): the genomes of soil and plant-associated and newly described type strains.</title>
        <authorList>
            <person name="Whitman W."/>
        </authorList>
    </citation>
    <scope>NUCLEOTIDE SEQUENCE [LARGE SCALE GENOMIC DNA]</scope>
    <source>
        <strain evidence="14 15">CGMCC 1.7660</strain>
    </source>
</reference>
<feature type="transmembrane region" description="Helical" evidence="11">
    <location>
        <begin position="319"/>
        <end position="343"/>
    </location>
</feature>
<sequence>MNLWNRLSLAGKLLLPICLALIIGLGVSTYIVRDRSAFETQTLSINLGRATAEAAAAKVQLRFNTAFEVARVLAENTLAAKEANKPRQDLIDATKAATRANPDLVGTWIEIIADGYDNKAEEYKGTTGMTAGGRISIYTVHKDGDVDVAPPSEGENEAINQDYFKGAFDSGQEYISVPYVYPVNGVDVLMTSVTVPIIEDGKPIGVAGVDLALDSLGEQLAKEMPLGDGQVFLASADGSWVANSDPDFVGKTIKDTRPDLLQHVEKAVGGEALELTEFSDALQVDVLRILSPVALGEAPRPWVVMTNLRMPTVNRPTDAITQIVLISSGVLVVALTLVMILLVRSLAAKPVQRLTTTVEQLAGGNTNVEVPGTARGDELGVMAKAIEIFRQKLIEIEALRQQTQAAEAEAAAARRRGMLELADSFEASVKGVVQAVSSSAVELEANAQSMSSVAEEATKQAQAVAAATTEASTSVTTVAAASEELSASIGEISRQVSDSARTANDAVGEVDKTGETMSELAAAAEEIGGIVRLIGEIASQTNLLALNATIEAARAGDMGKGFAVVASEVKNLANQTAKATEEITGRIQKIQTTTNAAVEAMGTVKATIAKVSEISSAIAAAVEEQTAATAEISSNATQAASGTEEVARSIEGVSRAADDAGSAAGQVLEASGELAKQAEALRHEVDSFIARVRAG</sequence>
<dbReference type="CDD" id="cd06225">
    <property type="entry name" value="HAMP"/>
    <property type="match status" value="1"/>
</dbReference>
<dbReference type="EMBL" id="SNYW01000008">
    <property type="protein sequence ID" value="TDQ82329.1"/>
    <property type="molecule type" value="Genomic_DNA"/>
</dbReference>
<dbReference type="InterPro" id="IPR004090">
    <property type="entry name" value="Chemotax_Me-accpt_rcpt"/>
</dbReference>
<evidence type="ECO:0000256" key="11">
    <source>
        <dbReference type="SAM" id="Phobius"/>
    </source>
</evidence>
<evidence type="ECO:0000256" key="6">
    <source>
        <dbReference type="ARBA" id="ARBA00023136"/>
    </source>
</evidence>
<dbReference type="Gene3D" id="3.30.450.20">
    <property type="entry name" value="PAS domain"/>
    <property type="match status" value="2"/>
</dbReference>
<dbReference type="InterPro" id="IPR004089">
    <property type="entry name" value="MCPsignal_dom"/>
</dbReference>
<dbReference type="Pfam" id="PF00015">
    <property type="entry name" value="MCPsignal"/>
    <property type="match status" value="1"/>
</dbReference>
<keyword evidence="10" id="KW-0175">Coiled coil</keyword>
<dbReference type="PANTHER" id="PTHR32089:SF112">
    <property type="entry name" value="LYSOZYME-LIKE PROTEIN-RELATED"/>
    <property type="match status" value="1"/>
</dbReference>
<evidence type="ECO:0000259" key="12">
    <source>
        <dbReference type="PROSITE" id="PS50111"/>
    </source>
</evidence>
<comment type="subcellular location">
    <subcellularLocation>
        <location evidence="1">Cell membrane</location>
        <topology evidence="1">Multi-pass membrane protein</topology>
    </subcellularLocation>
</comment>
<evidence type="ECO:0000313" key="14">
    <source>
        <dbReference type="EMBL" id="TDQ82329.1"/>
    </source>
</evidence>
<keyword evidence="2" id="KW-1003">Cell membrane</keyword>
<dbReference type="Gene3D" id="1.10.287.950">
    <property type="entry name" value="Methyl-accepting chemotaxis protein"/>
    <property type="match status" value="1"/>
</dbReference>
<evidence type="ECO:0000256" key="2">
    <source>
        <dbReference type="ARBA" id="ARBA00022475"/>
    </source>
</evidence>
<dbReference type="GO" id="GO:0005886">
    <property type="term" value="C:plasma membrane"/>
    <property type="evidence" value="ECO:0007669"/>
    <property type="project" value="UniProtKB-SubCell"/>
</dbReference>
<evidence type="ECO:0000256" key="4">
    <source>
        <dbReference type="ARBA" id="ARBA00022692"/>
    </source>
</evidence>
<dbReference type="SMART" id="SM00304">
    <property type="entry name" value="HAMP"/>
    <property type="match status" value="1"/>
</dbReference>
<evidence type="ECO:0000259" key="13">
    <source>
        <dbReference type="PROSITE" id="PS50885"/>
    </source>
</evidence>
<gene>
    <name evidence="14" type="ORF">A8950_2151</name>
</gene>
<dbReference type="PROSITE" id="PS50885">
    <property type="entry name" value="HAMP"/>
    <property type="match status" value="1"/>
</dbReference>
<dbReference type="Gene3D" id="1.10.8.500">
    <property type="entry name" value="HAMP domain in histidine kinase"/>
    <property type="match status" value="1"/>
</dbReference>
<evidence type="ECO:0000256" key="8">
    <source>
        <dbReference type="ARBA" id="ARBA00029447"/>
    </source>
</evidence>
<dbReference type="PRINTS" id="PR00260">
    <property type="entry name" value="CHEMTRNSDUCR"/>
</dbReference>
<keyword evidence="7 9" id="KW-0807">Transducer</keyword>
<dbReference type="GO" id="GO:0006935">
    <property type="term" value="P:chemotaxis"/>
    <property type="evidence" value="ECO:0007669"/>
    <property type="project" value="UniProtKB-KW"/>
</dbReference>
<dbReference type="InterPro" id="IPR003660">
    <property type="entry name" value="HAMP_dom"/>
</dbReference>
<dbReference type="Pfam" id="PF02743">
    <property type="entry name" value="dCache_1"/>
    <property type="match status" value="1"/>
</dbReference>
<feature type="domain" description="HAMP" evidence="13">
    <location>
        <begin position="345"/>
        <end position="398"/>
    </location>
</feature>
<evidence type="ECO:0000313" key="15">
    <source>
        <dbReference type="Proteomes" id="UP000295783"/>
    </source>
</evidence>
<dbReference type="OrthoDB" id="9814362at2"/>
<comment type="similarity">
    <text evidence="8">Belongs to the methyl-accepting chemotaxis (MCP) protein family.</text>
</comment>
<keyword evidence="6 11" id="KW-0472">Membrane</keyword>
<evidence type="ECO:0000256" key="3">
    <source>
        <dbReference type="ARBA" id="ARBA00022500"/>
    </source>
</evidence>